<comment type="caution">
    <text evidence="6">The sequence shown here is derived from an EMBL/GenBank/DDBJ whole genome shotgun (WGS) entry which is preliminary data.</text>
</comment>
<dbReference type="InterPro" id="IPR013751">
    <property type="entry name" value="ACP_syn_III_N"/>
</dbReference>
<evidence type="ECO:0000259" key="4">
    <source>
        <dbReference type="Pfam" id="PF08541"/>
    </source>
</evidence>
<feature type="domain" description="Beta-ketoacyl-[acyl-carrier-protein] synthase III C-terminal" evidence="4">
    <location>
        <begin position="226"/>
        <end position="313"/>
    </location>
</feature>
<dbReference type="CDD" id="cd00830">
    <property type="entry name" value="KAS_III"/>
    <property type="match status" value="1"/>
</dbReference>
<feature type="domain" description="Beta-ketoacyl-[acyl-carrier-protein] synthase III N-terminal" evidence="5">
    <location>
        <begin position="110"/>
        <end position="187"/>
    </location>
</feature>
<evidence type="ECO:0000313" key="7">
    <source>
        <dbReference type="Proteomes" id="UP000017984"/>
    </source>
</evidence>
<dbReference type="AlphaFoldDB" id="V6KHT1"/>
<keyword evidence="7" id="KW-1185">Reference proteome</keyword>
<dbReference type="Proteomes" id="UP000017984">
    <property type="component" value="Chromosome"/>
</dbReference>
<gene>
    <name evidence="6" type="ORF">M878_17200</name>
</gene>
<accession>V6KHT1</accession>
<dbReference type="Gene3D" id="3.40.47.10">
    <property type="match status" value="2"/>
</dbReference>
<evidence type="ECO:0000256" key="1">
    <source>
        <dbReference type="ARBA" id="ARBA00022490"/>
    </source>
</evidence>
<dbReference type="GO" id="GO:0006633">
    <property type="term" value="P:fatty acid biosynthetic process"/>
    <property type="evidence" value="ECO:0007669"/>
    <property type="project" value="InterPro"/>
</dbReference>
<dbReference type="STRING" id="1352936.M878_17200"/>
<dbReference type="RefSeq" id="WP_023547403.1">
    <property type="nucleotide sequence ID" value="NZ_CM002285.1"/>
</dbReference>
<dbReference type="NCBIfam" id="NF006829">
    <property type="entry name" value="PRK09352.1"/>
    <property type="match status" value="1"/>
</dbReference>
<dbReference type="EMBL" id="AWQX01000151">
    <property type="protein sequence ID" value="EST31006.1"/>
    <property type="molecule type" value="Genomic_DNA"/>
</dbReference>
<proteinExistence type="predicted"/>
<evidence type="ECO:0000256" key="2">
    <source>
        <dbReference type="ARBA" id="ARBA00022679"/>
    </source>
</evidence>
<protein>
    <recommendedName>
        <fullName evidence="8">3-oxoacyl-ACP synthase</fullName>
    </recommendedName>
</protein>
<dbReference type="Pfam" id="PF08541">
    <property type="entry name" value="ACP_syn_III_C"/>
    <property type="match status" value="1"/>
</dbReference>
<dbReference type="Pfam" id="PF08545">
    <property type="entry name" value="ACP_syn_III"/>
    <property type="match status" value="1"/>
</dbReference>
<evidence type="ECO:0000256" key="3">
    <source>
        <dbReference type="ARBA" id="ARBA00023315"/>
    </source>
</evidence>
<dbReference type="GO" id="GO:0004315">
    <property type="term" value="F:3-oxoacyl-[acyl-carrier-protein] synthase activity"/>
    <property type="evidence" value="ECO:0007669"/>
    <property type="project" value="InterPro"/>
</dbReference>
<keyword evidence="3" id="KW-0012">Acyltransferase</keyword>
<organism evidence="6 7">
    <name type="scientific">Streptomyces roseochromogenus subsp. oscitans DS 12.976</name>
    <dbReference type="NCBI Taxonomy" id="1352936"/>
    <lineage>
        <taxon>Bacteria</taxon>
        <taxon>Bacillati</taxon>
        <taxon>Actinomycetota</taxon>
        <taxon>Actinomycetes</taxon>
        <taxon>Kitasatosporales</taxon>
        <taxon>Streptomycetaceae</taxon>
        <taxon>Streptomyces</taxon>
    </lineage>
</organism>
<evidence type="ECO:0000259" key="5">
    <source>
        <dbReference type="Pfam" id="PF08545"/>
    </source>
</evidence>
<dbReference type="InterPro" id="IPR016039">
    <property type="entry name" value="Thiolase-like"/>
</dbReference>
<evidence type="ECO:0000313" key="6">
    <source>
        <dbReference type="EMBL" id="EST31006.1"/>
    </source>
</evidence>
<keyword evidence="2" id="KW-0808">Transferase</keyword>
<dbReference type="OrthoDB" id="9815506at2"/>
<dbReference type="GO" id="GO:0044550">
    <property type="term" value="P:secondary metabolite biosynthetic process"/>
    <property type="evidence" value="ECO:0007669"/>
    <property type="project" value="TreeGrafter"/>
</dbReference>
<evidence type="ECO:0008006" key="8">
    <source>
        <dbReference type="Google" id="ProtNLM"/>
    </source>
</evidence>
<dbReference type="PANTHER" id="PTHR34069:SF2">
    <property type="entry name" value="BETA-KETOACYL-[ACYL-CARRIER-PROTEIN] SYNTHASE III"/>
    <property type="match status" value="1"/>
</dbReference>
<dbReference type="HOGENOM" id="CLU_039592_4_0_11"/>
<dbReference type="PANTHER" id="PTHR34069">
    <property type="entry name" value="3-OXOACYL-[ACYL-CARRIER-PROTEIN] SYNTHASE 3"/>
    <property type="match status" value="1"/>
</dbReference>
<sequence>MSAVSGSRISGLGGYRPRRTVTNEEIAERAPVTVEWIETRTGIHTRGHAGDGESIVDMGEHASRAALRDAGVTPDEIDLVILATQTMLRPIPSGAPELAARLGCTGAGAYDLNAACAGLTYGIAVASDAVRLGNARHVLVVGSERLTDWTTPDISDVYALLADGAGAVVVSSSDRLDIGPAVWGSAGEHREALWVPEDGEHIAMKGRQVFKWTLDHMPTAARRACAMAGVELSDVAWLVLHQANRRIIDAIATELKFEPDQVARDVVDSGNTSTASIPLALCRLREEGRVRPGDRALFLGFGAGLTYAGQVVTLY</sequence>
<reference evidence="6 7" key="1">
    <citation type="journal article" date="2014" name="Genome Announc.">
        <title>Draft Genome Sequence of Streptomyces roseochromogenes subsp. oscitans DS 12.976, Producer of the Aminocoumarin Antibiotic Clorobiocin.</title>
        <authorList>
            <person name="Ruckert C."/>
            <person name="Kalinowski J."/>
            <person name="Heide L."/>
            <person name="Apel A.K."/>
        </authorList>
    </citation>
    <scope>NUCLEOTIDE SEQUENCE [LARGE SCALE GENOMIC DNA]</scope>
    <source>
        <strain evidence="6 7">DS 12.976</strain>
    </source>
</reference>
<keyword evidence="1" id="KW-0963">Cytoplasm</keyword>
<dbReference type="SUPFAM" id="SSF53901">
    <property type="entry name" value="Thiolase-like"/>
    <property type="match status" value="1"/>
</dbReference>
<dbReference type="InterPro" id="IPR013747">
    <property type="entry name" value="ACP_syn_III_C"/>
</dbReference>
<dbReference type="PATRIC" id="fig|1352936.5.peg.3616"/>
<name>V6KHT1_STRRC</name>